<dbReference type="Gene3D" id="3.20.20.70">
    <property type="entry name" value="Aldolase class I"/>
    <property type="match status" value="1"/>
</dbReference>
<evidence type="ECO:0000256" key="3">
    <source>
        <dbReference type="ARBA" id="ARBA00022643"/>
    </source>
</evidence>
<dbReference type="PROSITE" id="PS01136">
    <property type="entry name" value="UPF0034"/>
    <property type="match status" value="1"/>
</dbReference>
<dbReference type="GO" id="GO:0050660">
    <property type="term" value="F:flavin adenine dinucleotide binding"/>
    <property type="evidence" value="ECO:0007669"/>
    <property type="project" value="InterPro"/>
</dbReference>
<keyword evidence="2" id="KW-0285">Flavoprotein</keyword>
<evidence type="ECO:0000256" key="6">
    <source>
        <dbReference type="ARBA" id="ARBA00023002"/>
    </source>
</evidence>
<keyword evidence="6" id="KW-0560">Oxidoreductase</keyword>
<evidence type="ECO:0000313" key="10">
    <source>
        <dbReference type="EMBL" id="CAB4731324.1"/>
    </source>
</evidence>
<keyword evidence="3" id="KW-0288">FMN</keyword>
<comment type="cofactor">
    <cofactor evidence="1">
        <name>FMN</name>
        <dbReference type="ChEBI" id="CHEBI:58210"/>
    </cofactor>
</comment>
<sequence>MAVDTSEAAERKTDSISTPKPPGLQIGPIALELPVVLAPMAGVTDAPFRVLCASFGGAMFVNQMVTARALLEGHASSWELTRFHPSEKLRSLQLYGTDPVTLGEAVRRLVSEGRVDHLDMNFGCPAAKVTRNGGGAALPYKRKLLREVIRAAVSAAAAESDGSVPVTIKFRLGIDDDHLTFLETARIAEEEGVAAVALHARTALQHYAPPAHWERIAELKAHTQSIPVLGNGDIFSAQDALDMMTRTRCDGVVIGRGCLGRPWLFRELAAAFAGEPIPEAPKLGEVADVIRLHLDLILDWQGGEERLAHFRKHLAWYFKGYAVGSAVRAAAGQVGTASEIHALLDQLDPSLEAPEGAERIVRSHSNALKRVALPEGWLDDPDASVQLPRGAEELVSGG</sequence>
<organism evidence="9">
    <name type="scientific">freshwater metagenome</name>
    <dbReference type="NCBI Taxonomy" id="449393"/>
    <lineage>
        <taxon>unclassified sequences</taxon>
        <taxon>metagenomes</taxon>
        <taxon>ecological metagenomes</taxon>
    </lineage>
</organism>
<evidence type="ECO:0000256" key="2">
    <source>
        <dbReference type="ARBA" id="ARBA00022630"/>
    </source>
</evidence>
<accession>A0A6J6AZT0</accession>
<keyword evidence="4" id="KW-0819">tRNA processing</keyword>
<protein>
    <submittedName>
        <fullName evidence="9">Unannotated protein</fullName>
    </submittedName>
</protein>
<evidence type="ECO:0000256" key="4">
    <source>
        <dbReference type="ARBA" id="ARBA00022694"/>
    </source>
</evidence>
<dbReference type="EMBL" id="CAEZYU010000009">
    <property type="protein sequence ID" value="CAB4731324.1"/>
    <property type="molecule type" value="Genomic_DNA"/>
</dbReference>
<dbReference type="PANTHER" id="PTHR45846">
    <property type="entry name" value="TRNA-DIHYDROURIDINE(47) SYNTHASE [NAD(P)(+)]-LIKE"/>
    <property type="match status" value="1"/>
</dbReference>
<dbReference type="InterPro" id="IPR024036">
    <property type="entry name" value="tRNA-dHydroUridine_Synthase_C"/>
</dbReference>
<dbReference type="Pfam" id="PF01207">
    <property type="entry name" value="Dus"/>
    <property type="match status" value="1"/>
</dbReference>
<evidence type="ECO:0000256" key="7">
    <source>
        <dbReference type="SAM" id="MobiDB-lite"/>
    </source>
</evidence>
<dbReference type="AlphaFoldDB" id="A0A6J6AZT0"/>
<dbReference type="CDD" id="cd02801">
    <property type="entry name" value="DUS_like_FMN"/>
    <property type="match status" value="1"/>
</dbReference>
<evidence type="ECO:0000256" key="5">
    <source>
        <dbReference type="ARBA" id="ARBA00022857"/>
    </source>
</evidence>
<dbReference type="InterPro" id="IPR013785">
    <property type="entry name" value="Aldolase_TIM"/>
</dbReference>
<dbReference type="InterPro" id="IPR018517">
    <property type="entry name" value="tRNA_hU_synthase_CS"/>
</dbReference>
<dbReference type="InterPro" id="IPR004652">
    <property type="entry name" value="DusB-like"/>
</dbReference>
<proteinExistence type="predicted"/>
<evidence type="ECO:0000259" key="8">
    <source>
        <dbReference type="Pfam" id="PF01207"/>
    </source>
</evidence>
<dbReference type="Gene3D" id="1.10.1200.80">
    <property type="entry name" value="Putative flavin oxidoreducatase, domain 2"/>
    <property type="match status" value="1"/>
</dbReference>
<dbReference type="GO" id="GO:0003723">
    <property type="term" value="F:RNA binding"/>
    <property type="evidence" value="ECO:0007669"/>
    <property type="project" value="TreeGrafter"/>
</dbReference>
<feature type="domain" description="DUS-like FMN-binding" evidence="8">
    <location>
        <begin position="37"/>
        <end position="345"/>
    </location>
</feature>
<keyword evidence="5" id="KW-0521">NADP</keyword>
<dbReference type="NCBIfam" id="TIGR00737">
    <property type="entry name" value="nifR3_yhdG"/>
    <property type="match status" value="1"/>
</dbReference>
<gene>
    <name evidence="9" type="ORF">UFOPK1358_00434</name>
    <name evidence="10" type="ORF">UFOPK2766_00337</name>
</gene>
<dbReference type="GO" id="GO:0017150">
    <property type="term" value="F:tRNA dihydrouridine synthase activity"/>
    <property type="evidence" value="ECO:0007669"/>
    <property type="project" value="InterPro"/>
</dbReference>
<dbReference type="InterPro" id="IPR035587">
    <property type="entry name" value="DUS-like_FMN-bd"/>
</dbReference>
<dbReference type="PANTHER" id="PTHR45846:SF1">
    <property type="entry name" value="TRNA-DIHYDROURIDINE(47) SYNTHASE [NAD(P)(+)]-LIKE"/>
    <property type="match status" value="1"/>
</dbReference>
<dbReference type="SUPFAM" id="SSF51395">
    <property type="entry name" value="FMN-linked oxidoreductases"/>
    <property type="match status" value="1"/>
</dbReference>
<feature type="region of interest" description="Disordered" evidence="7">
    <location>
        <begin position="1"/>
        <end position="21"/>
    </location>
</feature>
<reference evidence="9" key="1">
    <citation type="submission" date="2020-05" db="EMBL/GenBank/DDBJ databases">
        <authorList>
            <person name="Chiriac C."/>
            <person name="Salcher M."/>
            <person name="Ghai R."/>
            <person name="Kavagutti S V."/>
        </authorList>
    </citation>
    <scope>NUCLEOTIDE SEQUENCE</scope>
</reference>
<evidence type="ECO:0000313" key="9">
    <source>
        <dbReference type="EMBL" id="CAB4532004.1"/>
    </source>
</evidence>
<dbReference type="EMBL" id="CAEZSF010000025">
    <property type="protein sequence ID" value="CAB4532004.1"/>
    <property type="molecule type" value="Genomic_DNA"/>
</dbReference>
<evidence type="ECO:0000256" key="1">
    <source>
        <dbReference type="ARBA" id="ARBA00001917"/>
    </source>
</evidence>
<name>A0A6J6AZT0_9ZZZZ</name>